<reference evidence="3" key="1">
    <citation type="journal article" date="2016" name="Proc. Natl. Acad. Sci. U.S.A.">
        <title>Chromosome-level assembly of Arabidopsis thaliana Ler reveals the extent of translocation and inversion polymorphisms.</title>
        <authorList>
            <person name="Zapata L."/>
            <person name="Ding J."/>
            <person name="Willing E.M."/>
            <person name="Hartwig B."/>
            <person name="Bezdan D."/>
            <person name="Jiao W.B."/>
            <person name="Patel V."/>
            <person name="Velikkakam James G."/>
            <person name="Koornneef M."/>
            <person name="Ossowski S."/>
            <person name="Schneeberger K."/>
        </authorList>
    </citation>
    <scope>NUCLEOTIDE SEQUENCE [LARGE SCALE GENOMIC DNA]</scope>
    <source>
        <strain evidence="3">cv. Landsberg erecta</strain>
    </source>
</reference>
<proteinExistence type="predicted"/>
<evidence type="ECO:0000313" key="3">
    <source>
        <dbReference type="Proteomes" id="UP000078284"/>
    </source>
</evidence>
<dbReference type="EMBL" id="LUHQ01000004">
    <property type="protein sequence ID" value="OAO99393.1"/>
    <property type="molecule type" value="Genomic_DNA"/>
</dbReference>
<accession>A0A178V0W5</accession>
<feature type="compositionally biased region" description="Basic and acidic residues" evidence="1">
    <location>
        <begin position="46"/>
        <end position="63"/>
    </location>
</feature>
<organism evidence="2 3">
    <name type="scientific">Arabidopsis thaliana</name>
    <name type="common">Mouse-ear cress</name>
    <dbReference type="NCBI Taxonomy" id="3702"/>
    <lineage>
        <taxon>Eukaryota</taxon>
        <taxon>Viridiplantae</taxon>
        <taxon>Streptophyta</taxon>
        <taxon>Embryophyta</taxon>
        <taxon>Tracheophyta</taxon>
        <taxon>Spermatophyta</taxon>
        <taxon>Magnoliopsida</taxon>
        <taxon>eudicotyledons</taxon>
        <taxon>Gunneridae</taxon>
        <taxon>Pentapetalae</taxon>
        <taxon>rosids</taxon>
        <taxon>malvids</taxon>
        <taxon>Brassicales</taxon>
        <taxon>Brassicaceae</taxon>
        <taxon>Camelineae</taxon>
        <taxon>Arabidopsis</taxon>
    </lineage>
</organism>
<gene>
    <name evidence="2" type="ordered locus">AXX17_At4g20030</name>
</gene>
<sequence>MKVLIDLRSSASIRWLRNVLRTSTPLKLGKTSYLRLLGEEEEEAMGDDRENSEKRRRFVREVN</sequence>
<name>A0A178V0W5_ARATH</name>
<evidence type="ECO:0000256" key="1">
    <source>
        <dbReference type="SAM" id="MobiDB-lite"/>
    </source>
</evidence>
<dbReference type="Proteomes" id="UP000078284">
    <property type="component" value="Chromosome 4"/>
</dbReference>
<feature type="region of interest" description="Disordered" evidence="1">
    <location>
        <begin position="42"/>
        <end position="63"/>
    </location>
</feature>
<evidence type="ECO:0000313" key="2">
    <source>
        <dbReference type="EMBL" id="OAO99393.1"/>
    </source>
</evidence>
<protein>
    <submittedName>
        <fullName evidence="2">Uncharacterized protein</fullName>
    </submittedName>
</protein>
<dbReference type="AlphaFoldDB" id="A0A178V0W5"/>
<comment type="caution">
    <text evidence="2">The sequence shown here is derived from an EMBL/GenBank/DDBJ whole genome shotgun (WGS) entry which is preliminary data.</text>
</comment>